<dbReference type="GO" id="GO:0005737">
    <property type="term" value="C:cytoplasm"/>
    <property type="evidence" value="ECO:0007669"/>
    <property type="project" value="UniProtKB-SubCell"/>
</dbReference>
<evidence type="ECO:0000256" key="4">
    <source>
        <dbReference type="ARBA" id="ARBA00022694"/>
    </source>
</evidence>
<dbReference type="AlphaFoldDB" id="A0A0R3S0F6"/>
<keyword evidence="3" id="KW-0853">WD repeat</keyword>
<organism evidence="8 9">
    <name type="scientific">Elaeophora elaphi</name>
    <dbReference type="NCBI Taxonomy" id="1147741"/>
    <lineage>
        <taxon>Eukaryota</taxon>
        <taxon>Metazoa</taxon>
        <taxon>Ecdysozoa</taxon>
        <taxon>Nematoda</taxon>
        <taxon>Chromadorea</taxon>
        <taxon>Rhabditida</taxon>
        <taxon>Spirurina</taxon>
        <taxon>Spiruromorpha</taxon>
        <taxon>Filarioidea</taxon>
        <taxon>Onchocercidae</taxon>
        <taxon>Elaeophora</taxon>
    </lineage>
</organism>
<evidence type="ECO:0000256" key="3">
    <source>
        <dbReference type="ARBA" id="ARBA00022574"/>
    </source>
</evidence>
<evidence type="ECO:0000256" key="6">
    <source>
        <dbReference type="ARBA" id="ARBA00038255"/>
    </source>
</evidence>
<dbReference type="WBParaSite" id="EEL_0000810401-mRNA-1">
    <property type="protein sequence ID" value="EEL_0000810401-mRNA-1"/>
    <property type="gene ID" value="EEL_0000810401"/>
</dbReference>
<dbReference type="SUPFAM" id="SSF50978">
    <property type="entry name" value="WD40 repeat-like"/>
    <property type="match status" value="3"/>
</dbReference>
<comment type="similarity">
    <text evidence="6">Belongs to the WD repeat WDR6 family.</text>
</comment>
<dbReference type="GO" id="GO:0030488">
    <property type="term" value="P:tRNA methylation"/>
    <property type="evidence" value="ECO:0007669"/>
    <property type="project" value="TreeGrafter"/>
</dbReference>
<dbReference type="Proteomes" id="UP000050640">
    <property type="component" value="Unplaced"/>
</dbReference>
<dbReference type="SMART" id="SM00320">
    <property type="entry name" value="WD40"/>
    <property type="match status" value="5"/>
</dbReference>
<dbReference type="SUPFAM" id="SSF50969">
    <property type="entry name" value="YVTN repeat-like/Quinoprotein amine dehydrogenase"/>
    <property type="match status" value="1"/>
</dbReference>
<name>A0A0R3S0F6_9BILA</name>
<dbReference type="PANTHER" id="PTHR14344:SF3">
    <property type="entry name" value="WD REPEAT-CONTAINING PROTEIN 6"/>
    <property type="match status" value="1"/>
</dbReference>
<dbReference type="InterPro" id="IPR015943">
    <property type="entry name" value="WD40/YVTN_repeat-like_dom_sf"/>
</dbReference>
<comment type="subcellular location">
    <subcellularLocation>
        <location evidence="1">Cytoplasm</location>
    </subcellularLocation>
</comment>
<keyword evidence="8" id="KW-1185">Reference proteome</keyword>
<proteinExistence type="inferred from homology"/>
<dbReference type="PANTHER" id="PTHR14344">
    <property type="entry name" value="WD REPEAT PROTEIN"/>
    <property type="match status" value="1"/>
</dbReference>
<protein>
    <recommendedName>
        <fullName evidence="7">tRNA (34-2'-O)-methyltransferase regulator WDR6</fullName>
    </recommendedName>
</protein>
<dbReference type="InterPro" id="IPR011044">
    <property type="entry name" value="Quino_amine_DH_bsu"/>
</dbReference>
<evidence type="ECO:0000313" key="8">
    <source>
        <dbReference type="Proteomes" id="UP000050640"/>
    </source>
</evidence>
<dbReference type="STRING" id="1147741.A0A0R3S0F6"/>
<evidence type="ECO:0000256" key="5">
    <source>
        <dbReference type="ARBA" id="ARBA00022737"/>
    </source>
</evidence>
<accession>A0A0R3S0F6</accession>
<keyword evidence="5" id="KW-0677">Repeat</keyword>
<evidence type="ECO:0000256" key="1">
    <source>
        <dbReference type="ARBA" id="ARBA00004496"/>
    </source>
</evidence>
<keyword evidence="2" id="KW-0963">Cytoplasm</keyword>
<evidence type="ECO:0000313" key="9">
    <source>
        <dbReference type="WBParaSite" id="EEL_0000810401-mRNA-1"/>
    </source>
</evidence>
<evidence type="ECO:0000256" key="7">
    <source>
        <dbReference type="ARBA" id="ARBA00040154"/>
    </source>
</evidence>
<dbReference type="InterPro" id="IPR051973">
    <property type="entry name" value="tRNA_Anticodon_Mtase-Reg"/>
</dbReference>
<evidence type="ECO:0000256" key="2">
    <source>
        <dbReference type="ARBA" id="ARBA00022490"/>
    </source>
</evidence>
<reference evidence="9" key="1">
    <citation type="submission" date="2017-02" db="UniProtKB">
        <authorList>
            <consortium name="WormBaseParasite"/>
        </authorList>
    </citation>
    <scope>IDENTIFICATION</scope>
</reference>
<dbReference type="InterPro" id="IPR036322">
    <property type="entry name" value="WD40_repeat_dom_sf"/>
</dbReference>
<dbReference type="InterPro" id="IPR001680">
    <property type="entry name" value="WD40_rpt"/>
</dbReference>
<dbReference type="Gene3D" id="2.130.10.10">
    <property type="entry name" value="YVTN repeat-like/Quinoprotein amine dehydrogenase"/>
    <property type="match status" value="3"/>
</dbReference>
<keyword evidence="4" id="KW-0819">tRNA processing</keyword>
<sequence>MKSICSPVLTIQRGDGIANRPLLLASNGCMVDSYQKDHNELLVSQQQTCVFEERKCNIYGLTYLDKQDILFAYGEKLIAVIRQFSDTPKKQIFVFNDWIQTLRVFNKQEESEHSVELVTMSINNAVQLFRLNGLDGSSDVSIEEMITVKSDHRAVIMHSVLDGDNWNSLRTVVGTVMGDIIISYPSKSSPFHVLKRHTGMIFGLLIKCNFLFSISDDRSLRMWSLDNARHLDECYGHSTRPFSICDGPQNMVFTGGQDGSICMWMFGETFVSLLKLIHTGCGVVRSLLFLSQELFFGTDNGFFGSLTFPENIGNMQTVGVIYPGLLVQSFVALSQECYYILDLQGILYEANAVSLTEILRCSSARSNSLKLSPCRKYVAFSEDRKLHVIRVEDRKCVYFCAVDQILDLFWAGSRLFLALFSFKNMLVHLAEDMSEWKNCTLDIDLQEIISCVAFHTGELFLGTRNGSIVIVDNLEMKQIVKRAHGMNGITDMKLCKTKLLSIGRDGKLCVWKRGNSLQLLSCSKLSTAIEMEWPCRFFETTNQLYVAGFRGGNFILVSYDSGHCVCDLWCGGRRRSWSLSVLKENGYCEKAKSLCFEFVIKKRISRITFCMNDLHIIKPNLHLSSITSIVVTKINQKELYVTGGIDGALVLSKFTDSGSVEVMQRLQAHSSSVYSVCAIDSYLISVGGKSEIFIWHLEAGNLHQLFSTRLKRDCRLLSARFISVNPCIRFLVSCSDGRLMIYELSKAAESKKHLILFESINGYGILVKVSCALLHDSILCGAISSTGILHIWNFSELFDVKDHKRIEVEKCGLSALSMYGENDLLYVGVGSESGTITIFQIKKNWEFMKSVKCWHSATCTDLRLHRSSQSFLVFSIALDCRLAVFVYSSALQTLSFQQSVLLNTADPSSLIVLPVNNNVVKCIIAGTSICLVYFDKSFLHFCDTITEVEQSEVKA</sequence>